<sequence>MAMDTGKGNAKRMTEMIKNSAVAHNLGNYLDFSFNIDVWKRRTKARIEIGVTVGAVQTRDAGYH</sequence>
<evidence type="ECO:0000313" key="1">
    <source>
        <dbReference type="EMBL" id="BCZ48604.1"/>
    </source>
</evidence>
<dbReference type="EMBL" id="AP024849">
    <property type="protein sequence ID" value="BCZ48604.1"/>
    <property type="molecule type" value="Genomic_DNA"/>
</dbReference>
<protein>
    <submittedName>
        <fullName evidence="1">Uncharacterized protein</fullName>
    </submittedName>
</protein>
<dbReference type="Proteomes" id="UP000824633">
    <property type="component" value="Chromosome"/>
</dbReference>
<evidence type="ECO:0000313" key="2">
    <source>
        <dbReference type="Proteomes" id="UP000824633"/>
    </source>
</evidence>
<accession>A0ABN6J2Q5</accession>
<proteinExistence type="predicted"/>
<keyword evidence="2" id="KW-1185">Reference proteome</keyword>
<gene>
    <name evidence="1" type="ORF">psyc5s11_46710</name>
</gene>
<reference evidence="2" key="1">
    <citation type="submission" date="2021-07" db="EMBL/GenBank/DDBJ databases">
        <title>Complete genome sequencing of a Clostridium isolate.</title>
        <authorList>
            <person name="Ueki A."/>
            <person name="Tonouchi A."/>
        </authorList>
    </citation>
    <scope>NUCLEOTIDE SEQUENCE [LARGE SCALE GENOMIC DNA]</scope>
    <source>
        <strain evidence="2">C5S11</strain>
    </source>
</reference>
<name>A0ABN6J2Q5_9CLOT</name>
<organism evidence="1 2">
    <name type="scientific">Clostridium gelidum</name>
    <dbReference type="NCBI Taxonomy" id="704125"/>
    <lineage>
        <taxon>Bacteria</taxon>
        <taxon>Bacillati</taxon>
        <taxon>Bacillota</taxon>
        <taxon>Clostridia</taxon>
        <taxon>Eubacteriales</taxon>
        <taxon>Clostridiaceae</taxon>
        <taxon>Clostridium</taxon>
    </lineage>
</organism>